<evidence type="ECO:0000313" key="4">
    <source>
        <dbReference type="EMBL" id="BAT60161.1"/>
    </source>
</evidence>
<keyword evidence="1 2" id="KW-0129">CBS domain</keyword>
<reference evidence="4 5" key="1">
    <citation type="submission" date="2015-08" db="EMBL/GenBank/DDBJ databases">
        <title>Investigation of the bacterial diversity of lava forest soil.</title>
        <authorList>
            <person name="Lee J.S."/>
        </authorList>
    </citation>
    <scope>NUCLEOTIDE SEQUENCE [LARGE SCALE GENOMIC DNA]</scope>
    <source>
        <strain evidence="4 5">GJW-30</strain>
    </source>
</reference>
<evidence type="ECO:0000256" key="2">
    <source>
        <dbReference type="PROSITE-ProRule" id="PRU00703"/>
    </source>
</evidence>
<dbReference type="RefSeq" id="WP_096358824.1">
    <property type="nucleotide sequence ID" value="NZ_AP014946.1"/>
</dbReference>
<dbReference type="PROSITE" id="PS51371">
    <property type="entry name" value="CBS"/>
    <property type="match status" value="2"/>
</dbReference>
<dbReference type="KEGG" id="vgo:GJW-30_1_02697"/>
<dbReference type="Gene3D" id="3.10.580.10">
    <property type="entry name" value="CBS-domain"/>
    <property type="match status" value="1"/>
</dbReference>
<keyword evidence="5" id="KW-1185">Reference proteome</keyword>
<accession>A0A0S3PW51</accession>
<evidence type="ECO:0000256" key="1">
    <source>
        <dbReference type="ARBA" id="ARBA00023122"/>
    </source>
</evidence>
<proteinExistence type="predicted"/>
<dbReference type="InterPro" id="IPR000644">
    <property type="entry name" value="CBS_dom"/>
</dbReference>
<organism evidence="4 5">
    <name type="scientific">Variibacter gotjawalensis</name>
    <dbReference type="NCBI Taxonomy" id="1333996"/>
    <lineage>
        <taxon>Bacteria</taxon>
        <taxon>Pseudomonadati</taxon>
        <taxon>Pseudomonadota</taxon>
        <taxon>Alphaproteobacteria</taxon>
        <taxon>Hyphomicrobiales</taxon>
        <taxon>Nitrobacteraceae</taxon>
        <taxon>Variibacter</taxon>
    </lineage>
</organism>
<evidence type="ECO:0000313" key="5">
    <source>
        <dbReference type="Proteomes" id="UP000236884"/>
    </source>
</evidence>
<dbReference type="PANTHER" id="PTHR43080:SF2">
    <property type="entry name" value="CBS DOMAIN-CONTAINING PROTEIN"/>
    <property type="match status" value="1"/>
</dbReference>
<dbReference type="EMBL" id="AP014946">
    <property type="protein sequence ID" value="BAT60161.1"/>
    <property type="molecule type" value="Genomic_DNA"/>
</dbReference>
<sequence length="143" mass="15557">MTVKAILATKGSKVATIEPSATLAEAAKLLSELRIGAIIVTSVGDRVAGLLSERDIVRTLAAEGASALDKRVDQTMTRKVVTCGENDTLNMIMERMTAGRFRHMPVVESERLIGVISIGDVVKMRLEEMENEHNAMREYIATA</sequence>
<dbReference type="SMART" id="SM00116">
    <property type="entry name" value="CBS"/>
    <property type="match status" value="2"/>
</dbReference>
<feature type="domain" description="CBS" evidence="3">
    <location>
        <begin position="76"/>
        <end position="132"/>
    </location>
</feature>
<dbReference type="SUPFAM" id="SSF54631">
    <property type="entry name" value="CBS-domain pair"/>
    <property type="match status" value="1"/>
</dbReference>
<dbReference type="Pfam" id="PF00571">
    <property type="entry name" value="CBS"/>
    <property type="match status" value="2"/>
</dbReference>
<dbReference type="CDD" id="cd04623">
    <property type="entry name" value="CBS_pair_bac_euk"/>
    <property type="match status" value="1"/>
</dbReference>
<dbReference type="InterPro" id="IPR051257">
    <property type="entry name" value="Diverse_CBS-Domain"/>
</dbReference>
<dbReference type="Proteomes" id="UP000236884">
    <property type="component" value="Chromosome"/>
</dbReference>
<dbReference type="InterPro" id="IPR046342">
    <property type="entry name" value="CBS_dom_sf"/>
</dbReference>
<gene>
    <name evidence="4" type="primary">hrp1</name>
    <name evidence="4" type="ORF">GJW-30_1_02697</name>
</gene>
<dbReference type="AlphaFoldDB" id="A0A0S3PW51"/>
<protein>
    <submittedName>
        <fullName evidence="4">Hypoxic response protein 1</fullName>
    </submittedName>
</protein>
<dbReference type="OrthoDB" id="9807125at2"/>
<dbReference type="PANTHER" id="PTHR43080">
    <property type="entry name" value="CBS DOMAIN-CONTAINING PROTEIN CBSX3, MITOCHONDRIAL"/>
    <property type="match status" value="1"/>
</dbReference>
<evidence type="ECO:0000259" key="3">
    <source>
        <dbReference type="PROSITE" id="PS51371"/>
    </source>
</evidence>
<dbReference type="InterPro" id="IPR044725">
    <property type="entry name" value="CBSX3_CBS_dom"/>
</dbReference>
<name>A0A0S3PW51_9BRAD</name>
<feature type="domain" description="CBS" evidence="3">
    <location>
        <begin position="8"/>
        <end position="66"/>
    </location>
</feature>